<dbReference type="GO" id="GO:0006355">
    <property type="term" value="P:regulation of DNA-templated transcription"/>
    <property type="evidence" value="ECO:0007669"/>
    <property type="project" value="InterPro"/>
</dbReference>
<feature type="domain" description="C2H2-type" evidence="2">
    <location>
        <begin position="4"/>
        <end position="26"/>
    </location>
</feature>
<dbReference type="Pfam" id="PF13912">
    <property type="entry name" value="zf-C2H2_6"/>
    <property type="match status" value="3"/>
</dbReference>
<dbReference type="SMART" id="SM00355">
    <property type="entry name" value="ZnF_C2H2"/>
    <property type="match status" value="3"/>
</dbReference>
<dbReference type="InterPro" id="IPR036236">
    <property type="entry name" value="Znf_C2H2_sf"/>
</dbReference>
<dbReference type="PANTHER" id="PTHR46326">
    <property type="entry name" value="ZINC FINGER PROTEIN ZAT1-RELATED"/>
    <property type="match status" value="1"/>
</dbReference>
<protein>
    <recommendedName>
        <fullName evidence="2">C2H2-type domain-containing protein</fullName>
    </recommendedName>
</protein>
<reference evidence="3 4" key="1">
    <citation type="journal article" date="2021" name="Hortic Res">
        <title>Chromosome-scale assembly of the Dendrobium chrysotoxum genome enhances the understanding of orchid evolution.</title>
        <authorList>
            <person name="Zhang Y."/>
            <person name="Zhang G.Q."/>
            <person name="Zhang D."/>
            <person name="Liu X.D."/>
            <person name="Xu X.Y."/>
            <person name="Sun W.H."/>
            <person name="Yu X."/>
            <person name="Zhu X."/>
            <person name="Wang Z.W."/>
            <person name="Zhao X."/>
            <person name="Zhong W.Y."/>
            <person name="Chen H."/>
            <person name="Yin W.L."/>
            <person name="Huang T."/>
            <person name="Niu S.C."/>
            <person name="Liu Z.J."/>
        </authorList>
    </citation>
    <scope>NUCLEOTIDE SEQUENCE [LARGE SCALE GENOMIC DNA]</scope>
    <source>
        <strain evidence="3">Lindl</strain>
    </source>
</reference>
<dbReference type="InterPro" id="IPR044303">
    <property type="entry name" value="ZAT1/4/9"/>
</dbReference>
<gene>
    <name evidence="3" type="ORF">IEQ34_015603</name>
</gene>
<dbReference type="PROSITE" id="PS50157">
    <property type="entry name" value="ZINC_FINGER_C2H2_2"/>
    <property type="match status" value="3"/>
</dbReference>
<evidence type="ECO:0000313" key="4">
    <source>
        <dbReference type="Proteomes" id="UP000775213"/>
    </source>
</evidence>
<sequence>MESHICKVCGRSFPIERSLGGHMKTHVVLSSVMDDKDKPDSIYGLRDNPKKSRRFDDVYELKHDEDDDLWSGRSYNEQAEEMPSQSNSKVSLISMSVRKRKRTPRKDMNISVYSASPALSSEYENEEMNGALCLFMFSKGTHSITDILDEIPPVIERGKKVRSYPSEDEDQPFKKPKVSCFNKKFDHGDISSHVLDVGKGSSSKQYDCESGMYKSCKRNKYVCTICDKRFPSYQALGGHRTSHRKMKRANKELINQDCDSQAVGKSPENFESYKCSICGKAFPTSQALGGHKRSHLVEGNNSASVVVVSGADINGVHPQPT</sequence>
<dbReference type="GO" id="GO:0008270">
    <property type="term" value="F:zinc ion binding"/>
    <property type="evidence" value="ECO:0007669"/>
    <property type="project" value="UniProtKB-KW"/>
</dbReference>
<comment type="caution">
    <text evidence="3">The sequence shown here is derived from an EMBL/GenBank/DDBJ whole genome shotgun (WGS) entry which is preliminary data.</text>
</comment>
<dbReference type="EMBL" id="JAGFBR010000014">
    <property type="protein sequence ID" value="KAH0455571.1"/>
    <property type="molecule type" value="Genomic_DNA"/>
</dbReference>
<evidence type="ECO:0000313" key="3">
    <source>
        <dbReference type="EMBL" id="KAH0455571.1"/>
    </source>
</evidence>
<keyword evidence="1" id="KW-0863">Zinc-finger</keyword>
<dbReference type="AlphaFoldDB" id="A0AAV7GHL4"/>
<feature type="domain" description="C2H2-type" evidence="2">
    <location>
        <begin position="221"/>
        <end position="248"/>
    </location>
</feature>
<dbReference type="PANTHER" id="PTHR46326:SF1">
    <property type="entry name" value="OS03G0425900 PROTEIN"/>
    <property type="match status" value="1"/>
</dbReference>
<keyword evidence="4" id="KW-1185">Reference proteome</keyword>
<evidence type="ECO:0000259" key="2">
    <source>
        <dbReference type="PROSITE" id="PS50157"/>
    </source>
</evidence>
<evidence type="ECO:0000256" key="1">
    <source>
        <dbReference type="PROSITE-ProRule" id="PRU00042"/>
    </source>
</evidence>
<keyword evidence="1" id="KW-0862">Zinc</keyword>
<dbReference type="Gene3D" id="3.30.160.60">
    <property type="entry name" value="Classic Zinc Finger"/>
    <property type="match status" value="1"/>
</dbReference>
<keyword evidence="1" id="KW-0479">Metal-binding</keyword>
<dbReference type="PROSITE" id="PS00028">
    <property type="entry name" value="ZINC_FINGER_C2H2_1"/>
    <property type="match status" value="3"/>
</dbReference>
<accession>A0AAV7GHL4</accession>
<organism evidence="3 4">
    <name type="scientific">Dendrobium chrysotoxum</name>
    <name type="common">Orchid</name>
    <dbReference type="NCBI Taxonomy" id="161865"/>
    <lineage>
        <taxon>Eukaryota</taxon>
        <taxon>Viridiplantae</taxon>
        <taxon>Streptophyta</taxon>
        <taxon>Embryophyta</taxon>
        <taxon>Tracheophyta</taxon>
        <taxon>Spermatophyta</taxon>
        <taxon>Magnoliopsida</taxon>
        <taxon>Liliopsida</taxon>
        <taxon>Asparagales</taxon>
        <taxon>Orchidaceae</taxon>
        <taxon>Epidendroideae</taxon>
        <taxon>Malaxideae</taxon>
        <taxon>Dendrobiinae</taxon>
        <taxon>Dendrobium</taxon>
    </lineage>
</organism>
<feature type="domain" description="C2H2-type" evidence="2">
    <location>
        <begin position="273"/>
        <end position="300"/>
    </location>
</feature>
<dbReference type="SUPFAM" id="SSF57667">
    <property type="entry name" value="beta-beta-alpha zinc fingers"/>
    <property type="match status" value="2"/>
</dbReference>
<proteinExistence type="predicted"/>
<name>A0AAV7GHL4_DENCH</name>
<dbReference type="Proteomes" id="UP000775213">
    <property type="component" value="Unassembled WGS sequence"/>
</dbReference>
<dbReference type="InterPro" id="IPR013087">
    <property type="entry name" value="Znf_C2H2_type"/>
</dbReference>